<dbReference type="Proteomes" id="UP000559256">
    <property type="component" value="Unassembled WGS sequence"/>
</dbReference>
<dbReference type="EMBL" id="JAACJM010000029">
    <property type="protein sequence ID" value="KAF5365101.1"/>
    <property type="molecule type" value="Genomic_DNA"/>
</dbReference>
<sequence>MEGQSNYYDQILQRYKDIISGQFFGHSHKDQF</sequence>
<evidence type="ECO:0000313" key="2">
    <source>
        <dbReference type="Proteomes" id="UP000559256"/>
    </source>
</evidence>
<reference evidence="1 2" key="1">
    <citation type="journal article" date="2020" name="ISME J.">
        <title>Uncovering the hidden diversity of litter-decomposition mechanisms in mushroom-forming fungi.</title>
        <authorList>
            <person name="Floudas D."/>
            <person name="Bentzer J."/>
            <person name="Ahren D."/>
            <person name="Johansson T."/>
            <person name="Persson P."/>
            <person name="Tunlid A."/>
        </authorList>
    </citation>
    <scope>NUCLEOTIDE SEQUENCE [LARGE SCALE GENOMIC DNA]</scope>
    <source>
        <strain evidence="1 2">CBS 291.85</strain>
    </source>
</reference>
<dbReference type="InterPro" id="IPR029052">
    <property type="entry name" value="Metallo-depent_PP-like"/>
</dbReference>
<dbReference type="SUPFAM" id="SSF56300">
    <property type="entry name" value="Metallo-dependent phosphatases"/>
    <property type="match status" value="1"/>
</dbReference>
<dbReference type="AlphaFoldDB" id="A0A8H5GHF0"/>
<name>A0A8H5GHF0_9AGAR</name>
<protein>
    <submittedName>
        <fullName evidence="1">Uncharacterized protein</fullName>
    </submittedName>
</protein>
<evidence type="ECO:0000313" key="1">
    <source>
        <dbReference type="EMBL" id="KAF5365101.1"/>
    </source>
</evidence>
<organism evidence="1 2">
    <name type="scientific">Tetrapyrgos nigripes</name>
    <dbReference type="NCBI Taxonomy" id="182062"/>
    <lineage>
        <taxon>Eukaryota</taxon>
        <taxon>Fungi</taxon>
        <taxon>Dikarya</taxon>
        <taxon>Basidiomycota</taxon>
        <taxon>Agaricomycotina</taxon>
        <taxon>Agaricomycetes</taxon>
        <taxon>Agaricomycetidae</taxon>
        <taxon>Agaricales</taxon>
        <taxon>Marasmiineae</taxon>
        <taxon>Marasmiaceae</taxon>
        <taxon>Tetrapyrgos</taxon>
    </lineage>
</organism>
<keyword evidence="2" id="KW-1185">Reference proteome</keyword>
<proteinExistence type="predicted"/>
<accession>A0A8H5GHF0</accession>
<gene>
    <name evidence="1" type="ORF">D9758_011001</name>
</gene>
<dbReference type="OrthoDB" id="282973at2759"/>
<comment type="caution">
    <text evidence="1">The sequence shown here is derived from an EMBL/GenBank/DDBJ whole genome shotgun (WGS) entry which is preliminary data.</text>
</comment>